<evidence type="ECO:0000313" key="1">
    <source>
        <dbReference type="EMBL" id="MEX6689913.1"/>
    </source>
</evidence>
<sequence length="52" mass="6199">MQDDIRIVALEQMVTRDRTLNDAFDLDYGYSMDRDFIGGKWIRTKLDVEENE</sequence>
<keyword evidence="2" id="KW-1185">Reference proteome</keyword>
<organism evidence="1 2">
    <name type="scientific">Danxiaibacter flavus</name>
    <dbReference type="NCBI Taxonomy" id="3049108"/>
    <lineage>
        <taxon>Bacteria</taxon>
        <taxon>Pseudomonadati</taxon>
        <taxon>Bacteroidota</taxon>
        <taxon>Chitinophagia</taxon>
        <taxon>Chitinophagales</taxon>
        <taxon>Chitinophagaceae</taxon>
        <taxon>Danxiaibacter</taxon>
    </lineage>
</organism>
<dbReference type="EMBL" id="JAULBC010000007">
    <property type="protein sequence ID" value="MEX6689913.1"/>
    <property type="molecule type" value="Genomic_DNA"/>
</dbReference>
<comment type="caution">
    <text evidence="1">The sequence shown here is derived from an EMBL/GenBank/DDBJ whole genome shotgun (WGS) entry which is preliminary data.</text>
</comment>
<accession>A0ABV3ZMX0</accession>
<evidence type="ECO:0000313" key="2">
    <source>
        <dbReference type="Proteomes" id="UP001560573"/>
    </source>
</evidence>
<reference evidence="1 2" key="1">
    <citation type="submission" date="2023-07" db="EMBL/GenBank/DDBJ databases">
        <authorList>
            <person name="Lian W.-H."/>
        </authorList>
    </citation>
    <scope>NUCLEOTIDE SEQUENCE [LARGE SCALE GENOMIC DNA]</scope>
    <source>
        <strain evidence="1 2">SYSU DXS3180</strain>
    </source>
</reference>
<dbReference type="RefSeq" id="WP_369331319.1">
    <property type="nucleotide sequence ID" value="NZ_JAULBC010000007.1"/>
</dbReference>
<name>A0ABV3ZMX0_9BACT</name>
<proteinExistence type="predicted"/>
<gene>
    <name evidence="1" type="ORF">QTN47_20565</name>
</gene>
<protein>
    <submittedName>
        <fullName evidence="1">Uncharacterized protein</fullName>
    </submittedName>
</protein>
<dbReference type="Proteomes" id="UP001560573">
    <property type="component" value="Unassembled WGS sequence"/>
</dbReference>